<evidence type="ECO:0000259" key="7">
    <source>
        <dbReference type="PROSITE" id="PS51645"/>
    </source>
</evidence>
<dbReference type="Proteomes" id="UP000634139">
    <property type="component" value="Unassembled WGS sequence"/>
</dbReference>
<dbReference type="Gene3D" id="3.40.50.620">
    <property type="entry name" value="HUPs"/>
    <property type="match status" value="1"/>
</dbReference>
<evidence type="ECO:0000256" key="2">
    <source>
        <dbReference type="ARBA" id="ARBA00022630"/>
    </source>
</evidence>
<keyword evidence="3 4" id="KW-0274">FAD</keyword>
<dbReference type="PANTHER" id="PTHR11455">
    <property type="entry name" value="CRYPTOCHROME"/>
    <property type="match status" value="1"/>
</dbReference>
<dbReference type="AlphaFoldDB" id="A0A918RN73"/>
<comment type="cofactor">
    <cofactor evidence="4">
        <name>FAD</name>
        <dbReference type="ChEBI" id="CHEBI:57692"/>
    </cofactor>
    <text evidence="4">Binds 1 FAD per subunit.</text>
</comment>
<dbReference type="InterPro" id="IPR014729">
    <property type="entry name" value="Rossmann-like_a/b/a_fold"/>
</dbReference>
<dbReference type="GO" id="GO:0071949">
    <property type="term" value="F:FAD binding"/>
    <property type="evidence" value="ECO:0007669"/>
    <property type="project" value="TreeGrafter"/>
</dbReference>
<dbReference type="InterPro" id="IPR005101">
    <property type="entry name" value="Cryptochr/Photolyase_FAD-bd"/>
</dbReference>
<dbReference type="Gene3D" id="1.10.579.10">
    <property type="entry name" value="DNA Cyclobutane Dipyrimidine Photolyase, subunit A, domain 3"/>
    <property type="match status" value="1"/>
</dbReference>
<dbReference type="Pfam" id="PF03441">
    <property type="entry name" value="FAD_binding_7"/>
    <property type="match status" value="1"/>
</dbReference>
<evidence type="ECO:0000256" key="1">
    <source>
        <dbReference type="ARBA" id="ARBA00001932"/>
    </source>
</evidence>
<feature type="binding site" evidence="4">
    <location>
        <position position="209"/>
    </location>
    <ligand>
        <name>FAD</name>
        <dbReference type="ChEBI" id="CHEBI:57692"/>
    </ligand>
</feature>
<dbReference type="InterPro" id="IPR006050">
    <property type="entry name" value="DNA_photolyase_N"/>
</dbReference>
<dbReference type="GO" id="GO:0009416">
    <property type="term" value="P:response to light stimulus"/>
    <property type="evidence" value="ECO:0007669"/>
    <property type="project" value="TreeGrafter"/>
</dbReference>
<dbReference type="SUPFAM" id="SSF48173">
    <property type="entry name" value="Cryptochrome/photolyase FAD-binding domain"/>
    <property type="match status" value="1"/>
</dbReference>
<dbReference type="GO" id="GO:0003904">
    <property type="term" value="F:deoxyribodipyrimidine photo-lyase activity"/>
    <property type="evidence" value="ECO:0007669"/>
    <property type="project" value="TreeGrafter"/>
</dbReference>
<gene>
    <name evidence="8" type="ORF">GCM10011617_25400</name>
</gene>
<accession>A0A918RN73</accession>
<dbReference type="GO" id="GO:0003677">
    <property type="term" value="F:DNA binding"/>
    <property type="evidence" value="ECO:0007669"/>
    <property type="project" value="TreeGrafter"/>
</dbReference>
<comment type="similarity">
    <text evidence="5">Belongs to the DNA photolyase family.</text>
</comment>
<dbReference type="InterPro" id="IPR002081">
    <property type="entry name" value="Cryptochrome/DNA_photolyase_1"/>
</dbReference>
<evidence type="ECO:0000256" key="3">
    <source>
        <dbReference type="ARBA" id="ARBA00022827"/>
    </source>
</evidence>
<proteinExistence type="inferred from homology"/>
<dbReference type="PROSITE" id="PS51645">
    <property type="entry name" value="PHR_CRY_ALPHA_BETA"/>
    <property type="match status" value="1"/>
</dbReference>
<organism evidence="8 9">
    <name type="scientific">Novosphingobium arvoryzae</name>
    <dbReference type="NCBI Taxonomy" id="1256514"/>
    <lineage>
        <taxon>Bacteria</taxon>
        <taxon>Pseudomonadati</taxon>
        <taxon>Pseudomonadota</taxon>
        <taxon>Alphaproteobacteria</taxon>
        <taxon>Sphingomonadales</taxon>
        <taxon>Sphingomonadaceae</taxon>
        <taxon>Novosphingobium</taxon>
    </lineage>
</organism>
<keyword evidence="2 4" id="KW-0285">Flavoprotein</keyword>
<dbReference type="EMBL" id="BMZD01000006">
    <property type="protein sequence ID" value="GHA03305.1"/>
    <property type="molecule type" value="Genomic_DNA"/>
</dbReference>
<evidence type="ECO:0000313" key="9">
    <source>
        <dbReference type="Proteomes" id="UP000634139"/>
    </source>
</evidence>
<evidence type="ECO:0000256" key="5">
    <source>
        <dbReference type="RuleBase" id="RU004182"/>
    </source>
</evidence>
<name>A0A918RN73_9SPHN</name>
<dbReference type="Gene3D" id="1.25.40.80">
    <property type="match status" value="1"/>
</dbReference>
<feature type="region of interest" description="Disordered" evidence="6">
    <location>
        <begin position="475"/>
        <end position="513"/>
    </location>
</feature>
<reference evidence="8" key="1">
    <citation type="journal article" date="2014" name="Int. J. Syst. Evol. Microbiol.">
        <title>Complete genome sequence of Corynebacterium casei LMG S-19264T (=DSM 44701T), isolated from a smear-ripened cheese.</title>
        <authorList>
            <consortium name="US DOE Joint Genome Institute (JGI-PGF)"/>
            <person name="Walter F."/>
            <person name="Albersmeier A."/>
            <person name="Kalinowski J."/>
            <person name="Ruckert C."/>
        </authorList>
    </citation>
    <scope>NUCLEOTIDE SEQUENCE</scope>
    <source>
        <strain evidence="8">KCTC 32422</strain>
    </source>
</reference>
<dbReference type="InterPro" id="IPR036155">
    <property type="entry name" value="Crypto/Photolyase_N_sf"/>
</dbReference>
<feature type="binding site" evidence="4">
    <location>
        <position position="266"/>
    </location>
    <ligand>
        <name>FAD</name>
        <dbReference type="ChEBI" id="CHEBI:57692"/>
    </ligand>
</feature>
<dbReference type="RefSeq" id="WP_229822398.1">
    <property type="nucleotide sequence ID" value="NZ_BMZD01000006.1"/>
</dbReference>
<evidence type="ECO:0000256" key="4">
    <source>
        <dbReference type="PIRSR" id="PIRSR602081-1"/>
    </source>
</evidence>
<comment type="caution">
    <text evidence="8">The sequence shown here is derived from an EMBL/GenBank/DDBJ whole genome shotgun (WGS) entry which is preliminary data.</text>
</comment>
<dbReference type="Pfam" id="PF00875">
    <property type="entry name" value="DNA_photolyase"/>
    <property type="match status" value="1"/>
</dbReference>
<dbReference type="SUPFAM" id="SSF52425">
    <property type="entry name" value="Cryptochrome/photolyase, N-terminal domain"/>
    <property type="match status" value="1"/>
</dbReference>
<dbReference type="PRINTS" id="PR00147">
    <property type="entry name" value="DNAPHOTLYASE"/>
</dbReference>
<dbReference type="InterPro" id="IPR036134">
    <property type="entry name" value="Crypto/Photolyase_FAD-like_sf"/>
</dbReference>
<sequence length="513" mass="57958">MISVVWFKRDLRVHDHAALTAAVASGHPVLALYIVEPELWRQPALSGRQFAFLGECLDDLDRQLRGCGGALVRRTGDAVHVLADLHARHGIAQIHAHEETGLEWTFARDKAVRRWARQAGVPLVEHRQHGVWRALNRRDGWAARWDRMMAAPVLPRPALTRPAILPSDPWPDAAELWLADDPCPDRQRGGRREGIALLGSFLTERGQFYRSAMSSPLEGAEACSRISAHLAFGCLSMRESHQAATRALLRWSEREDKHWTGSIRSFIARLHWHCHFIQKLEDQPSIEHTNLHPAYADLRPVGPEHEALVAAWRQGQTGFPFVDACMRSLGATGWLNFRMRSMVMAFSSYHLWQDWRRPAQELARLFTDFEPGIHFPQAQMQSGTTGVNTARIYNPVKQSLDQDPDGVFIRRWLPELAAVPIEFLHQPWTAPDTVLRGWGVEPGVTYPRPLVDHVAAARFARERIYTVRKGADFRQTANGIQQRHGSRKAGLPPTGKRRAPKPAPTPGQGEFSF</sequence>
<evidence type="ECO:0000313" key="8">
    <source>
        <dbReference type="EMBL" id="GHA03305.1"/>
    </source>
</evidence>
<keyword evidence="9" id="KW-1185">Reference proteome</keyword>
<dbReference type="PANTHER" id="PTHR11455:SF9">
    <property type="entry name" value="CRYPTOCHROME CIRCADIAN CLOCK 5 ISOFORM X1"/>
    <property type="match status" value="1"/>
</dbReference>
<keyword evidence="5" id="KW-0157">Chromophore</keyword>
<comment type="cofactor">
    <cofactor evidence="1">
        <name>(6R)-5,10-methylene-5,6,7,8-tetrahydrofolate</name>
        <dbReference type="ChEBI" id="CHEBI:15636"/>
    </cofactor>
</comment>
<reference evidence="8" key="2">
    <citation type="submission" date="2020-09" db="EMBL/GenBank/DDBJ databases">
        <authorList>
            <person name="Sun Q."/>
            <person name="Kim S."/>
        </authorList>
    </citation>
    <scope>NUCLEOTIDE SEQUENCE</scope>
    <source>
        <strain evidence="8">KCTC 32422</strain>
    </source>
</reference>
<evidence type="ECO:0000256" key="6">
    <source>
        <dbReference type="SAM" id="MobiDB-lite"/>
    </source>
</evidence>
<protein>
    <submittedName>
        <fullName evidence="8">Deoxyribodipyrimidine photo-lyase</fullName>
    </submittedName>
</protein>
<feature type="domain" description="Photolyase/cryptochrome alpha/beta" evidence="7">
    <location>
        <begin position="1"/>
        <end position="131"/>
    </location>
</feature>